<dbReference type="SMART" id="SM00437">
    <property type="entry name" value="TOP1Ac"/>
    <property type="match status" value="1"/>
</dbReference>
<evidence type="ECO:0000256" key="1">
    <source>
        <dbReference type="ARBA" id="ARBA00023029"/>
    </source>
</evidence>
<keyword evidence="3 5" id="KW-0413">Isomerase</keyword>
<evidence type="ECO:0000259" key="4">
    <source>
        <dbReference type="PROSITE" id="PS52039"/>
    </source>
</evidence>
<dbReference type="InterPro" id="IPR013825">
    <property type="entry name" value="Topo_IA_cen_sub2"/>
</dbReference>
<keyword evidence="6" id="KW-1185">Reference proteome</keyword>
<dbReference type="PANTHER" id="PTHR11390:SF21">
    <property type="entry name" value="DNA TOPOISOMERASE 3-ALPHA"/>
    <property type="match status" value="1"/>
</dbReference>
<protein>
    <submittedName>
        <fullName evidence="5">DNA topoisomerase-3</fullName>
        <ecNumber evidence="5">5.6.2.1</ecNumber>
    </submittedName>
</protein>
<evidence type="ECO:0000256" key="3">
    <source>
        <dbReference type="ARBA" id="ARBA00023235"/>
    </source>
</evidence>
<dbReference type="EC" id="5.6.2.1" evidence="5"/>
<gene>
    <name evidence="5" type="ORF">J2W36_004702</name>
</gene>
<dbReference type="InterPro" id="IPR013497">
    <property type="entry name" value="Topo_IA_cen"/>
</dbReference>
<dbReference type="Gene3D" id="1.10.290.10">
    <property type="entry name" value="Topoisomerase I, domain 4"/>
    <property type="match status" value="1"/>
</dbReference>
<dbReference type="PRINTS" id="PR00417">
    <property type="entry name" value="PRTPISMRASEI"/>
</dbReference>
<keyword evidence="2" id="KW-0238">DNA-binding</keyword>
<organism evidence="5 6">
    <name type="scientific">Variovorax ginsengisoli</name>
    <dbReference type="NCBI Taxonomy" id="363844"/>
    <lineage>
        <taxon>Bacteria</taxon>
        <taxon>Pseudomonadati</taxon>
        <taxon>Pseudomonadota</taxon>
        <taxon>Betaproteobacteria</taxon>
        <taxon>Burkholderiales</taxon>
        <taxon>Comamonadaceae</taxon>
        <taxon>Variovorax</taxon>
    </lineage>
</organism>
<dbReference type="GO" id="GO:0003917">
    <property type="term" value="F:DNA topoisomerase type I (single strand cut, ATP-independent) activity"/>
    <property type="evidence" value="ECO:0007669"/>
    <property type="project" value="UniProtKB-EC"/>
</dbReference>
<dbReference type="PANTHER" id="PTHR11390">
    <property type="entry name" value="PROKARYOTIC DNA TOPOISOMERASE"/>
    <property type="match status" value="1"/>
</dbReference>
<dbReference type="Gene3D" id="1.10.460.10">
    <property type="entry name" value="Topoisomerase I, domain 2"/>
    <property type="match status" value="1"/>
</dbReference>
<proteinExistence type="predicted"/>
<dbReference type="PROSITE" id="PS52039">
    <property type="entry name" value="TOPO_IA_2"/>
    <property type="match status" value="1"/>
</dbReference>
<dbReference type="RefSeq" id="WP_307692171.1">
    <property type="nucleotide sequence ID" value="NZ_JAUSRO010000018.1"/>
</dbReference>
<feature type="domain" description="Topo IA-type catalytic" evidence="4">
    <location>
        <begin position="1"/>
        <end position="429"/>
    </location>
</feature>
<dbReference type="InterPro" id="IPR003602">
    <property type="entry name" value="Topo_IA_DNA-bd_dom"/>
</dbReference>
<evidence type="ECO:0000313" key="5">
    <source>
        <dbReference type="EMBL" id="MDP9902425.1"/>
    </source>
</evidence>
<name>A0ABT9SDI0_9BURK</name>
<reference evidence="5 6" key="1">
    <citation type="submission" date="2023-07" db="EMBL/GenBank/DDBJ databases">
        <title>Sorghum-associated microbial communities from plants grown in Nebraska, USA.</title>
        <authorList>
            <person name="Schachtman D."/>
        </authorList>
    </citation>
    <scope>NUCLEOTIDE SEQUENCE [LARGE SCALE GENOMIC DNA]</scope>
    <source>
        <strain evidence="5 6">DS1607</strain>
    </source>
</reference>
<dbReference type="Gene3D" id="2.70.20.10">
    <property type="entry name" value="Topoisomerase I, domain 3"/>
    <property type="match status" value="1"/>
</dbReference>
<dbReference type="InterPro" id="IPR013824">
    <property type="entry name" value="Topo_IA_cen_sub1"/>
</dbReference>
<accession>A0ABT9SDI0</accession>
<dbReference type="Proteomes" id="UP001226867">
    <property type="component" value="Unassembled WGS sequence"/>
</dbReference>
<dbReference type="InterPro" id="IPR023405">
    <property type="entry name" value="Topo_IA_core_domain"/>
</dbReference>
<dbReference type="InterPro" id="IPR013826">
    <property type="entry name" value="Topo_IA_cen_sub3"/>
</dbReference>
<keyword evidence="1" id="KW-0799">Topoisomerase</keyword>
<dbReference type="EMBL" id="JAUSRO010000018">
    <property type="protein sequence ID" value="MDP9902425.1"/>
    <property type="molecule type" value="Genomic_DNA"/>
</dbReference>
<evidence type="ECO:0000313" key="6">
    <source>
        <dbReference type="Proteomes" id="UP001226867"/>
    </source>
</evidence>
<sequence>MNASRAFTLRAQAQGNRGVVPVGRVMTPTLAMVAAADDKFAKFRPVPYHFVTVMVRHAAGDFRMRWQPREDQVGLDEEGRLVDTTVADDLVVRLAGTAGTITNYASIPKIERQPKGLSLAGIGLLASEMFGYSATQTLQICQALYETHKLASYPRTDCEYLPENQHAAAPAILEALRHNMPAIAPWIDGADASIMSRTWDNAKITAHHGIIPTAMRADLSHLNEWEMNLYQLIVRQYIAQFYQAYTYDENTVQASAVGEAFAARGKVVTEPGWKQLFQAPLEPDDDIQALPVLQEEDPIGMLEATRHDKQTTAPKRFTEGTLPPAMENIFRYVDDPEDRKTLKDGDGIGAPSTRGPIIEELKRRGFLTNRGKWLVSTDEGRAVLAMLPPEVKSPALTAHFQRQLREIEKGDRSIDQFVSDQVRFVDALIAQARADLPFVKHIACPDGQCPGHMRRIPRKDGTGHFWSCSAWRSSGCNASASDVDGKPDFTARKKLTSAAS</sequence>
<dbReference type="SUPFAM" id="SSF56712">
    <property type="entry name" value="Prokaryotic type I DNA topoisomerase"/>
    <property type="match status" value="1"/>
</dbReference>
<dbReference type="Pfam" id="PF01131">
    <property type="entry name" value="Topoisom_bac"/>
    <property type="match status" value="1"/>
</dbReference>
<evidence type="ECO:0000256" key="2">
    <source>
        <dbReference type="ARBA" id="ARBA00023125"/>
    </source>
</evidence>
<comment type="caution">
    <text evidence="5">The sequence shown here is derived from an EMBL/GenBank/DDBJ whole genome shotgun (WGS) entry which is preliminary data.</text>
</comment>
<dbReference type="InterPro" id="IPR000380">
    <property type="entry name" value="Topo_IA"/>
</dbReference>